<dbReference type="SUPFAM" id="SSF55874">
    <property type="entry name" value="ATPase domain of HSP90 chaperone/DNA topoisomerase II/histidine kinase"/>
    <property type="match status" value="1"/>
</dbReference>
<proteinExistence type="predicted"/>
<dbReference type="PRINTS" id="PR00344">
    <property type="entry name" value="BCTRLSENSOR"/>
</dbReference>
<dbReference type="GO" id="GO:0004673">
    <property type="term" value="F:protein histidine kinase activity"/>
    <property type="evidence" value="ECO:0007669"/>
    <property type="project" value="UniProtKB-EC"/>
</dbReference>
<dbReference type="SMART" id="SM00086">
    <property type="entry name" value="PAC"/>
    <property type="match status" value="4"/>
</dbReference>
<dbReference type="PROSITE" id="PS50109">
    <property type="entry name" value="HIS_KIN"/>
    <property type="match status" value="1"/>
</dbReference>
<feature type="domain" description="PAC" evidence="10">
    <location>
        <begin position="335"/>
        <end position="386"/>
    </location>
</feature>
<evidence type="ECO:0000259" key="8">
    <source>
        <dbReference type="PROSITE" id="PS50110"/>
    </source>
</evidence>
<dbReference type="EC" id="2.7.13.3" evidence="2"/>
<comment type="catalytic activity">
    <reaction evidence="1">
        <text>ATP + protein L-histidine = ADP + protein N-phospho-L-histidine.</text>
        <dbReference type="EC" id="2.7.13.3"/>
    </reaction>
</comment>
<keyword evidence="5 11" id="KW-0418">Kinase</keyword>
<feature type="domain" description="Response regulatory" evidence="8">
    <location>
        <begin position="3"/>
        <end position="120"/>
    </location>
</feature>
<dbReference type="AlphaFoldDB" id="A0A1Q6DVT1"/>
<dbReference type="SMART" id="SM00448">
    <property type="entry name" value="REC"/>
    <property type="match status" value="1"/>
</dbReference>
<dbReference type="InterPro" id="IPR004358">
    <property type="entry name" value="Sig_transdc_His_kin-like_C"/>
</dbReference>
<evidence type="ECO:0000259" key="10">
    <source>
        <dbReference type="PROSITE" id="PS50113"/>
    </source>
</evidence>
<dbReference type="SMART" id="SM00091">
    <property type="entry name" value="PAS"/>
    <property type="match status" value="4"/>
</dbReference>
<evidence type="ECO:0000256" key="5">
    <source>
        <dbReference type="ARBA" id="ARBA00022777"/>
    </source>
</evidence>
<evidence type="ECO:0000256" key="3">
    <source>
        <dbReference type="ARBA" id="ARBA00022553"/>
    </source>
</evidence>
<dbReference type="Pfam" id="PF13426">
    <property type="entry name" value="PAS_9"/>
    <property type="match status" value="2"/>
</dbReference>
<dbReference type="InterPro" id="IPR000014">
    <property type="entry name" value="PAS"/>
</dbReference>
<dbReference type="PROSITE" id="PS50113">
    <property type="entry name" value="PAC"/>
    <property type="match status" value="4"/>
</dbReference>
<dbReference type="Gene3D" id="3.40.50.2300">
    <property type="match status" value="1"/>
</dbReference>
<keyword evidence="4" id="KW-0808">Transferase</keyword>
<comment type="caution">
    <text evidence="11">The sequence shown here is derived from an EMBL/GenBank/DDBJ whole genome shotgun (WGS) entry which is preliminary data.</text>
</comment>
<reference evidence="11" key="1">
    <citation type="submission" date="2016-12" db="EMBL/GenBank/DDBJ databases">
        <title>Discovery of methanogenic haloarchaea.</title>
        <authorList>
            <person name="Sorokin D.Y."/>
            <person name="Makarova K.S."/>
            <person name="Abbas B."/>
            <person name="Ferrer M."/>
            <person name="Golyshin P.N."/>
        </authorList>
    </citation>
    <scope>NUCLEOTIDE SEQUENCE [LARGE SCALE GENOMIC DNA]</scope>
    <source>
        <strain evidence="11">HMET1</strain>
    </source>
</reference>
<protein>
    <recommendedName>
        <fullName evidence="2">histidine kinase</fullName>
        <ecNumber evidence="2">2.7.13.3</ecNumber>
    </recommendedName>
</protein>
<feature type="domain" description="PAC" evidence="10">
    <location>
        <begin position="210"/>
        <end position="261"/>
    </location>
</feature>
<feature type="modified residue" description="4-aspartylphosphate" evidence="6">
    <location>
        <position position="54"/>
    </location>
</feature>
<dbReference type="InterPro" id="IPR036890">
    <property type="entry name" value="HATPase_C_sf"/>
</dbReference>
<dbReference type="Gene3D" id="3.30.450.20">
    <property type="entry name" value="PAS domain"/>
    <property type="match status" value="4"/>
</dbReference>
<dbReference type="GO" id="GO:0000160">
    <property type="term" value="P:phosphorelay signal transduction system"/>
    <property type="evidence" value="ECO:0007669"/>
    <property type="project" value="InterPro"/>
</dbReference>
<keyword evidence="12" id="KW-1185">Reference proteome</keyword>
<dbReference type="PANTHER" id="PTHR43304:SF1">
    <property type="entry name" value="PAC DOMAIN-CONTAINING PROTEIN"/>
    <property type="match status" value="1"/>
</dbReference>
<dbReference type="SUPFAM" id="SSF55785">
    <property type="entry name" value="PYP-like sensor domain (PAS domain)"/>
    <property type="match status" value="4"/>
</dbReference>
<keyword evidence="3 6" id="KW-0597">Phosphoprotein</keyword>
<dbReference type="Pfam" id="PF00072">
    <property type="entry name" value="Response_reg"/>
    <property type="match status" value="1"/>
</dbReference>
<dbReference type="SUPFAM" id="SSF52172">
    <property type="entry name" value="CheY-like"/>
    <property type="match status" value="1"/>
</dbReference>
<dbReference type="InterPro" id="IPR000700">
    <property type="entry name" value="PAS-assoc_C"/>
</dbReference>
<evidence type="ECO:0000256" key="1">
    <source>
        <dbReference type="ARBA" id="ARBA00000085"/>
    </source>
</evidence>
<dbReference type="Gene3D" id="3.30.565.10">
    <property type="entry name" value="Histidine kinase-like ATPase, C-terminal domain"/>
    <property type="match status" value="1"/>
</dbReference>
<dbReference type="InterPro" id="IPR035965">
    <property type="entry name" value="PAS-like_dom_sf"/>
</dbReference>
<feature type="domain" description="PAS" evidence="9">
    <location>
        <begin position="387"/>
        <end position="458"/>
    </location>
</feature>
<feature type="domain" description="PAS" evidence="9">
    <location>
        <begin position="255"/>
        <end position="327"/>
    </location>
</feature>
<sequence>MIEALLVDDDKSFLDLAKTYLENENENLEVEVSSSSKKAMKLIEGREYDCIVSDYQMPGLNGLELLKRVREDLCSNIPFIVFTGKGREEVAIDALNLGADRYLQKGGSPKSQFGALAHYISKEVEWHRTEKALKKSEKKYRRLLETTQEAIFVHDMQGEIDFANMGRLEKLGYDEEELEGENVLDFIPDNQKEIIEGHRRDRLKGDKGSYLFEIDIFSKNGKKIPVEISSTPLVENNEIQKILLTVRDITELKSRREKFSTLFDVGPDPAYILDRKGEIEEVNQAFCEKSGYDKDEIIGKTVNELPFLTEETKKMVLEGFRKRMAGEKVPFEMEPPYTVQVETKDGAKRFGQINISVLKKGDKPTGVVGIVRDITEQKELERNLKKTRSRLKRSQKLAKIGSWNIDLETCKLKLSEETYRIFGLPPGKPMDYNKFLKYVHPEDRDYVKEELKKALKKGECEIEHRILIDEEIKWVREKADIKFNEEGDPLEVIGSLQDITKQKKREKKLKEREERLETHLSQTPAVIYTYEVIKGNPETTYVSESVKDVLGHEPEYYTSDPQNFLNDLHPEDKQKLFEKEEKLITEEDTDNITVDYRFKDKKGNYHWLRDEEKILSDEENHKKVIGAWWDITERKRAEERKEFLHSLLRHDVQNKNQVVEGYLELLEEDLGETNDYLKKAKEACQTSQEIIEKIRVLRAVEKEEIEEISLKPFTQEIIKENRARAEENDFELIHNCPTQGCKVKAGQLLNELFSNLIENAIKHSEGSKIIINGKEKEDKIICMVEDNGKGIPDKIKNKIFKKGYQHGETAETGLGLYLVKEIAEEYNGKVEAKDSELGGTRFEVHLQKA</sequence>
<dbReference type="CDD" id="cd00075">
    <property type="entry name" value="HATPase"/>
    <property type="match status" value="1"/>
</dbReference>
<dbReference type="CDD" id="cd00130">
    <property type="entry name" value="PAS"/>
    <property type="match status" value="2"/>
</dbReference>
<dbReference type="InParanoid" id="A0A1Q6DVT1"/>
<dbReference type="PROSITE" id="PS50110">
    <property type="entry name" value="RESPONSE_REGULATORY"/>
    <property type="match status" value="1"/>
</dbReference>
<dbReference type="SMART" id="SM00387">
    <property type="entry name" value="HATPase_c"/>
    <property type="match status" value="1"/>
</dbReference>
<evidence type="ECO:0000256" key="2">
    <source>
        <dbReference type="ARBA" id="ARBA00012438"/>
    </source>
</evidence>
<dbReference type="Proteomes" id="UP000185744">
    <property type="component" value="Unassembled WGS sequence"/>
</dbReference>
<dbReference type="NCBIfam" id="TIGR00229">
    <property type="entry name" value="sensory_box"/>
    <property type="match status" value="4"/>
</dbReference>
<evidence type="ECO:0000313" key="12">
    <source>
        <dbReference type="Proteomes" id="UP000185744"/>
    </source>
</evidence>
<gene>
    <name evidence="11" type="ORF">BTN85_0970</name>
</gene>
<organism evidence="11 12">
    <name type="scientific">Methanohalarchaeum thermophilum</name>
    <dbReference type="NCBI Taxonomy" id="1903181"/>
    <lineage>
        <taxon>Archaea</taxon>
        <taxon>Methanobacteriati</taxon>
        <taxon>Methanobacteriota</taxon>
        <taxon>Methanonatronarchaeia</taxon>
        <taxon>Methanonatronarchaeales</taxon>
        <taxon>Methanonatronarchaeaceae</taxon>
        <taxon>Candidatus Methanohalarchaeum</taxon>
    </lineage>
</organism>
<name>A0A1Q6DVT1_METT1</name>
<evidence type="ECO:0000259" key="9">
    <source>
        <dbReference type="PROSITE" id="PS50112"/>
    </source>
</evidence>
<accession>A0A1Q6DVT1</accession>
<feature type="domain" description="PAC" evidence="10">
    <location>
        <begin position="592"/>
        <end position="643"/>
    </location>
</feature>
<dbReference type="InterPro" id="IPR001610">
    <property type="entry name" value="PAC"/>
</dbReference>
<dbReference type="Pfam" id="PF02518">
    <property type="entry name" value="HATPase_c"/>
    <property type="match status" value="1"/>
</dbReference>
<dbReference type="InterPro" id="IPR052162">
    <property type="entry name" value="Sensor_kinase/Photoreceptor"/>
</dbReference>
<evidence type="ECO:0000313" key="11">
    <source>
        <dbReference type="EMBL" id="OKY78479.1"/>
    </source>
</evidence>
<dbReference type="InterPro" id="IPR001789">
    <property type="entry name" value="Sig_transdc_resp-reg_receiver"/>
</dbReference>
<dbReference type="PROSITE" id="PS50112">
    <property type="entry name" value="PAS"/>
    <property type="match status" value="4"/>
</dbReference>
<dbReference type="PANTHER" id="PTHR43304">
    <property type="entry name" value="PHYTOCHROME-LIKE PROTEIN CPH1"/>
    <property type="match status" value="1"/>
</dbReference>
<dbReference type="STRING" id="1903181.BTN85_0970"/>
<dbReference type="InterPro" id="IPR003594">
    <property type="entry name" value="HATPase_dom"/>
</dbReference>
<dbReference type="InterPro" id="IPR005467">
    <property type="entry name" value="His_kinase_dom"/>
</dbReference>
<dbReference type="InterPro" id="IPR013655">
    <property type="entry name" value="PAS_fold_3"/>
</dbReference>
<dbReference type="Pfam" id="PF08447">
    <property type="entry name" value="PAS_3"/>
    <property type="match status" value="2"/>
</dbReference>
<dbReference type="CDD" id="cd00156">
    <property type="entry name" value="REC"/>
    <property type="match status" value="1"/>
</dbReference>
<evidence type="ECO:0000256" key="6">
    <source>
        <dbReference type="PROSITE-ProRule" id="PRU00169"/>
    </source>
</evidence>
<dbReference type="Gene3D" id="2.10.70.100">
    <property type="match status" value="1"/>
</dbReference>
<feature type="domain" description="PAS" evidence="9">
    <location>
        <begin position="512"/>
        <end position="587"/>
    </location>
</feature>
<evidence type="ECO:0000256" key="4">
    <source>
        <dbReference type="ARBA" id="ARBA00022679"/>
    </source>
</evidence>
<dbReference type="InterPro" id="IPR011006">
    <property type="entry name" value="CheY-like_superfamily"/>
</dbReference>
<feature type="domain" description="PAC" evidence="10">
    <location>
        <begin position="456"/>
        <end position="511"/>
    </location>
</feature>
<feature type="domain" description="Histidine kinase" evidence="7">
    <location>
        <begin position="647"/>
        <end position="849"/>
    </location>
</feature>
<dbReference type="EMBL" id="MSDW01000001">
    <property type="protein sequence ID" value="OKY78479.1"/>
    <property type="molecule type" value="Genomic_DNA"/>
</dbReference>
<evidence type="ECO:0000259" key="7">
    <source>
        <dbReference type="PROSITE" id="PS50109"/>
    </source>
</evidence>
<feature type="domain" description="PAS" evidence="9">
    <location>
        <begin position="136"/>
        <end position="206"/>
    </location>
</feature>